<feature type="non-terminal residue" evidence="2">
    <location>
        <position position="386"/>
    </location>
</feature>
<feature type="region of interest" description="Disordered" evidence="1">
    <location>
        <begin position="1"/>
        <end position="30"/>
    </location>
</feature>
<evidence type="ECO:0000313" key="2">
    <source>
        <dbReference type="EMBL" id="KAK3289019.1"/>
    </source>
</evidence>
<protein>
    <submittedName>
        <fullName evidence="2">Uncharacterized protein</fullName>
    </submittedName>
</protein>
<reference evidence="2 3" key="1">
    <citation type="journal article" date="2015" name="Genome Biol. Evol.">
        <title>Comparative Genomics of a Bacterivorous Green Alga Reveals Evolutionary Causalities and Consequences of Phago-Mixotrophic Mode of Nutrition.</title>
        <authorList>
            <person name="Burns J.A."/>
            <person name="Paasch A."/>
            <person name="Narechania A."/>
            <person name="Kim E."/>
        </authorList>
    </citation>
    <scope>NUCLEOTIDE SEQUENCE [LARGE SCALE GENOMIC DNA]</scope>
    <source>
        <strain evidence="2 3">PLY_AMNH</strain>
    </source>
</reference>
<dbReference type="EMBL" id="LGRX02000264">
    <property type="protein sequence ID" value="KAK3289019.1"/>
    <property type="molecule type" value="Genomic_DNA"/>
</dbReference>
<accession>A0AAE0H353</accession>
<dbReference type="Proteomes" id="UP001190700">
    <property type="component" value="Unassembled WGS sequence"/>
</dbReference>
<comment type="caution">
    <text evidence="2">The sequence shown here is derived from an EMBL/GenBank/DDBJ whole genome shotgun (WGS) entry which is preliminary data.</text>
</comment>
<dbReference type="AlphaFoldDB" id="A0AAE0H353"/>
<evidence type="ECO:0000256" key="1">
    <source>
        <dbReference type="SAM" id="MobiDB-lite"/>
    </source>
</evidence>
<evidence type="ECO:0000313" key="3">
    <source>
        <dbReference type="Proteomes" id="UP001190700"/>
    </source>
</evidence>
<organism evidence="2 3">
    <name type="scientific">Cymbomonas tetramitiformis</name>
    <dbReference type="NCBI Taxonomy" id="36881"/>
    <lineage>
        <taxon>Eukaryota</taxon>
        <taxon>Viridiplantae</taxon>
        <taxon>Chlorophyta</taxon>
        <taxon>Pyramimonadophyceae</taxon>
        <taxon>Pyramimonadales</taxon>
        <taxon>Pyramimonadaceae</taxon>
        <taxon>Cymbomonas</taxon>
    </lineage>
</organism>
<sequence>MAEDGDAGKAGKSGEGPTPVPMPTGPELTTEQVEKKLLDQKFENQQLQHAAVMQQHTLSIALLTEQVKGLRESASSSKGEAATTKTTGDAELEAKKQLPYVPYAPVNPFPLRPSTLEDLMPKVYDLYGDKTHALLCKKSNSSMRYEQATLLGPALAYFHDAVVYEEETMDWMQGMPRAPMSVDECDELWDRMVKSHNTKKGVSAILCNRYTMLTLRASLDAEGGGTDAVRAKLAFMEEKVNAGTEGVVGDSVMKKWLEEFDSSKSRSLMTATAKQAALAAKATLGQEAYPPGGGADGKRKIEYDDGDIEFLELSKEKYRLPTAEAPTLEPTWRTVMLAHWSAKLEDGALAYEAAEMQAAALRPSTAGNYEAHWKTFVDFCVEEGLL</sequence>
<keyword evidence="3" id="KW-1185">Reference proteome</keyword>
<gene>
    <name evidence="2" type="ORF">CYMTET_3526</name>
</gene>
<proteinExistence type="predicted"/>
<name>A0AAE0H353_9CHLO</name>